<dbReference type="Proteomes" id="UP000464178">
    <property type="component" value="Chromosome"/>
</dbReference>
<dbReference type="Pfam" id="PF00498">
    <property type="entry name" value="FHA"/>
    <property type="match status" value="1"/>
</dbReference>
<organism evidence="2 3">
    <name type="scientific">Gemmata massiliana</name>
    <dbReference type="NCBI Taxonomy" id="1210884"/>
    <lineage>
        <taxon>Bacteria</taxon>
        <taxon>Pseudomonadati</taxon>
        <taxon>Planctomycetota</taxon>
        <taxon>Planctomycetia</taxon>
        <taxon>Gemmatales</taxon>
        <taxon>Gemmataceae</taxon>
        <taxon>Gemmata</taxon>
    </lineage>
</organism>
<dbReference type="EMBL" id="LR593886">
    <property type="protein sequence ID" value="VTR94563.1"/>
    <property type="molecule type" value="Genomic_DNA"/>
</dbReference>
<proteinExistence type="predicted"/>
<evidence type="ECO:0000313" key="2">
    <source>
        <dbReference type="EMBL" id="VTR94563.1"/>
    </source>
</evidence>
<accession>A0A6P2D0D3</accession>
<dbReference type="KEGG" id="gms:SOIL9_31510"/>
<dbReference type="SUPFAM" id="SSF49879">
    <property type="entry name" value="SMAD/FHA domain"/>
    <property type="match status" value="1"/>
</dbReference>
<dbReference type="InterPro" id="IPR008984">
    <property type="entry name" value="SMAD_FHA_dom_sf"/>
</dbReference>
<dbReference type="CDD" id="cd00060">
    <property type="entry name" value="FHA"/>
    <property type="match status" value="1"/>
</dbReference>
<sequence>MPASPWLVLRQTQEAVAAGRPDEAHRLLEPLIAEGHRKAHRVAREVVKAYLARAHKALDQHNPDTAWRDLIAAESLNTGERTVTELRHALARLSVVQAKAMLEAGRPIDTIDQITKIRDRGVRHPDLERLETAAQDWVQAAELADRGEFLRAAAELERIGPKLPCPATGLDRFRGEVENRHTRFREAVARLLDAAEAKHWREAVAVAAEVLAVAPDHREAKAVRGKAWVVATPETADFVASLPPPPPVNGTVSARARSASAVSGARETRWDSVRPPAIPEHALSRASNGSAAASLSSTGGAALPKRFLLWVDGVGGYLVCLSSRVTFGQATADGPVDVPLFADVSRTHAELTRDPEGYVIESGRGIRVNGAETKRAVLSTNDRVTLGTSCQFLFHRPVAVSSSVRLELTSGHRLPVAVDGVLLMGNELILGPEPDAHIPLKVPAPVLIYRSREGLSVRIPDCRFTIDDQHHTDRATLPLPGVVSCDAFTFAVEPVSGRL</sequence>
<dbReference type="RefSeq" id="WP_162669079.1">
    <property type="nucleotide sequence ID" value="NZ_LR593886.1"/>
</dbReference>
<name>A0A6P2D0D3_9BACT</name>
<reference evidence="2 3" key="1">
    <citation type="submission" date="2019-05" db="EMBL/GenBank/DDBJ databases">
        <authorList>
            <consortium name="Science for Life Laboratories"/>
        </authorList>
    </citation>
    <scope>NUCLEOTIDE SEQUENCE [LARGE SCALE GENOMIC DNA]</scope>
    <source>
        <strain evidence="2">Soil9</strain>
    </source>
</reference>
<feature type="domain" description="FHA" evidence="1">
    <location>
        <begin position="326"/>
        <end position="387"/>
    </location>
</feature>
<protein>
    <recommendedName>
        <fullName evidence="1">FHA domain-containing protein</fullName>
    </recommendedName>
</protein>
<gene>
    <name evidence="2" type="ORF">SOIL9_31510</name>
</gene>
<evidence type="ECO:0000259" key="1">
    <source>
        <dbReference type="Pfam" id="PF00498"/>
    </source>
</evidence>
<dbReference type="Gene3D" id="2.60.200.20">
    <property type="match status" value="1"/>
</dbReference>
<dbReference type="AlphaFoldDB" id="A0A6P2D0D3"/>
<keyword evidence="3" id="KW-1185">Reference proteome</keyword>
<evidence type="ECO:0000313" key="3">
    <source>
        <dbReference type="Proteomes" id="UP000464178"/>
    </source>
</evidence>
<dbReference type="InterPro" id="IPR000253">
    <property type="entry name" value="FHA_dom"/>
</dbReference>